<feature type="transmembrane region" description="Helical" evidence="7">
    <location>
        <begin position="36"/>
        <end position="58"/>
    </location>
</feature>
<keyword evidence="4 7" id="KW-1133">Transmembrane helix</keyword>
<comment type="subcellular location">
    <subcellularLocation>
        <location evidence="1">Cell membrane</location>
        <topology evidence="1">Multi-pass membrane protein</topology>
    </subcellularLocation>
</comment>
<evidence type="ECO:0000256" key="1">
    <source>
        <dbReference type="ARBA" id="ARBA00004651"/>
    </source>
</evidence>
<protein>
    <recommendedName>
        <fullName evidence="10">Flippase-like domain-containing protein</fullName>
    </recommendedName>
</protein>
<dbReference type="EMBL" id="FNES01000012">
    <property type="protein sequence ID" value="SDK15081.1"/>
    <property type="molecule type" value="Genomic_DNA"/>
</dbReference>
<dbReference type="STRING" id="376427.SAMN04487954_11237"/>
<gene>
    <name evidence="8" type="ORF">SAMN04487954_11237</name>
</gene>
<keyword evidence="2" id="KW-1003">Cell membrane</keyword>
<feature type="transmembrane region" description="Helical" evidence="7">
    <location>
        <begin position="6"/>
        <end position="24"/>
    </location>
</feature>
<dbReference type="InterPro" id="IPR022791">
    <property type="entry name" value="L-PG_synthase/AglD"/>
</dbReference>
<feature type="transmembrane region" description="Helical" evidence="7">
    <location>
        <begin position="292"/>
        <end position="312"/>
    </location>
</feature>
<feature type="compositionally biased region" description="Basic and acidic residues" evidence="6">
    <location>
        <begin position="344"/>
        <end position="356"/>
    </location>
</feature>
<organism evidence="8 9">
    <name type="scientific">Billgrantia gudaonensis</name>
    <dbReference type="NCBI Taxonomy" id="376427"/>
    <lineage>
        <taxon>Bacteria</taxon>
        <taxon>Pseudomonadati</taxon>
        <taxon>Pseudomonadota</taxon>
        <taxon>Gammaproteobacteria</taxon>
        <taxon>Oceanospirillales</taxon>
        <taxon>Halomonadaceae</taxon>
        <taxon>Billgrantia</taxon>
    </lineage>
</organism>
<name>A0A1G8ZJ54_9GAMM</name>
<feature type="transmembrane region" description="Helical" evidence="7">
    <location>
        <begin position="241"/>
        <end position="262"/>
    </location>
</feature>
<reference evidence="8 9" key="1">
    <citation type="submission" date="2016-10" db="EMBL/GenBank/DDBJ databases">
        <authorList>
            <person name="de Groot N.N."/>
        </authorList>
    </citation>
    <scope>NUCLEOTIDE SEQUENCE [LARGE SCALE GENOMIC DNA]</scope>
    <source>
        <strain evidence="8 9">CGMCC 1.6133</strain>
    </source>
</reference>
<dbReference type="GO" id="GO:0005886">
    <property type="term" value="C:plasma membrane"/>
    <property type="evidence" value="ECO:0007669"/>
    <property type="project" value="UniProtKB-SubCell"/>
</dbReference>
<dbReference type="Proteomes" id="UP000198525">
    <property type="component" value="Unassembled WGS sequence"/>
</dbReference>
<accession>A0A1G8ZJ54</accession>
<dbReference type="PANTHER" id="PTHR40277:SF1">
    <property type="entry name" value="BLL5419 PROTEIN"/>
    <property type="match status" value="1"/>
</dbReference>
<keyword evidence="3 7" id="KW-0812">Transmembrane</keyword>
<proteinExistence type="predicted"/>
<dbReference type="AlphaFoldDB" id="A0A1G8ZJ54"/>
<evidence type="ECO:0000256" key="7">
    <source>
        <dbReference type="SAM" id="Phobius"/>
    </source>
</evidence>
<feature type="transmembrane region" description="Helical" evidence="7">
    <location>
        <begin position="78"/>
        <end position="100"/>
    </location>
</feature>
<evidence type="ECO:0000313" key="9">
    <source>
        <dbReference type="Proteomes" id="UP000198525"/>
    </source>
</evidence>
<evidence type="ECO:0000256" key="4">
    <source>
        <dbReference type="ARBA" id="ARBA00022989"/>
    </source>
</evidence>
<feature type="transmembrane region" description="Helical" evidence="7">
    <location>
        <begin position="121"/>
        <end position="141"/>
    </location>
</feature>
<feature type="region of interest" description="Disordered" evidence="6">
    <location>
        <begin position="531"/>
        <end position="557"/>
    </location>
</feature>
<feature type="region of interest" description="Disordered" evidence="6">
    <location>
        <begin position="322"/>
        <end position="371"/>
    </location>
</feature>
<evidence type="ECO:0000256" key="3">
    <source>
        <dbReference type="ARBA" id="ARBA00022692"/>
    </source>
</evidence>
<sequence length="630" mass="66289">MTTAPLFRVLGSLGLLAVLALWLGPSELFASVERLAPGWVLLGLVLTLPQVALCAWRWRLTARLLGLPLSWRRSLHDYYLALFLNQVLPGGVMGDAARAWRHAGTSGQRGGAWRAVVIERASGQLAMLLITLAVLLASPLWHGLLGRALQAMAGAFTAISSLALGLGMLGLALGGVIAAAGARQLLRRPPRLLAGLGDDLRRSLLAASVWPRQLAGSLLVVASYALVFVCAARAIGVTLPLGTLLALAPPVLIAMLVPVAVAGWGVREGAAALIWAVAGLPPAQGVAVSATYGILVLVASLPGAFCLLVDLVRRRRASERGSGGLAQGEVEEGVISAGQGSRGGAERLGQRDDGRQRQAGPAGADQQRCHQQVQAVEHVGLEKARHRDATALHQHPRQPARGQQIEHVGRREAAIVEWQGEAGHVRGLSVRPDDPFADQMQRGCGGVVQQVQFGGHPAVRVEEHPHRVAAGHVAHGELGVVGGRGARAHHHGVDQGAQTVQMDPAFATVDVVGVTALGGNAPVQALAELSDGQTSVPGRHRSQAIEQGARRRVHRRRGLPAACRRETHDAVIRGRAAGFSLQLIPGRGEIEFRGGVAHAGSVVECHRAGCVERRVFTSGRGRPRSATCIR</sequence>
<dbReference type="Pfam" id="PF03706">
    <property type="entry name" value="LPG_synthase_TM"/>
    <property type="match status" value="1"/>
</dbReference>
<evidence type="ECO:0008006" key="10">
    <source>
        <dbReference type="Google" id="ProtNLM"/>
    </source>
</evidence>
<keyword evidence="5 7" id="KW-0472">Membrane</keyword>
<evidence type="ECO:0000313" key="8">
    <source>
        <dbReference type="EMBL" id="SDK15081.1"/>
    </source>
</evidence>
<evidence type="ECO:0000256" key="5">
    <source>
        <dbReference type="ARBA" id="ARBA00023136"/>
    </source>
</evidence>
<evidence type="ECO:0000256" key="6">
    <source>
        <dbReference type="SAM" id="MobiDB-lite"/>
    </source>
</evidence>
<feature type="transmembrane region" description="Helical" evidence="7">
    <location>
        <begin position="214"/>
        <end position="235"/>
    </location>
</feature>
<keyword evidence="9" id="KW-1185">Reference proteome</keyword>
<evidence type="ECO:0000256" key="2">
    <source>
        <dbReference type="ARBA" id="ARBA00022475"/>
    </source>
</evidence>
<feature type="transmembrane region" description="Helical" evidence="7">
    <location>
        <begin position="153"/>
        <end position="182"/>
    </location>
</feature>
<dbReference type="PANTHER" id="PTHR40277">
    <property type="entry name" value="BLL5419 PROTEIN"/>
    <property type="match status" value="1"/>
</dbReference>